<evidence type="ECO:0000313" key="3">
    <source>
        <dbReference type="Proteomes" id="UP001056819"/>
    </source>
</evidence>
<evidence type="ECO:0000313" key="2">
    <source>
        <dbReference type="EMBL" id="URD67663.1"/>
    </source>
</evidence>
<reference evidence="2" key="1">
    <citation type="submission" date="2022-05" db="EMBL/GenBank/DDBJ databases">
        <title>Alysiella filiformis genome sequencing.</title>
        <authorList>
            <person name="Viehboeck T."/>
        </authorList>
    </citation>
    <scope>NUCLEOTIDE SEQUENCE</scope>
    <source>
        <strain evidence="2">DSM 2580</strain>
    </source>
</reference>
<evidence type="ECO:0000256" key="1">
    <source>
        <dbReference type="SAM" id="MobiDB-lite"/>
    </source>
</evidence>
<dbReference type="Pfam" id="PF26363">
    <property type="entry name" value="Phospholipase-like"/>
    <property type="match status" value="1"/>
</dbReference>
<dbReference type="GO" id="GO:0005509">
    <property type="term" value="F:calcium ion binding"/>
    <property type="evidence" value="ECO:0007669"/>
    <property type="project" value="InterPro"/>
</dbReference>
<dbReference type="AlphaFoldDB" id="A0AAE9HTT8"/>
<feature type="region of interest" description="Disordered" evidence="1">
    <location>
        <begin position="103"/>
        <end position="136"/>
    </location>
</feature>
<organism evidence="2 3">
    <name type="scientific">Conchiformibius steedae DSM 2580</name>
    <dbReference type="NCBI Taxonomy" id="1121352"/>
    <lineage>
        <taxon>Bacteria</taxon>
        <taxon>Pseudomonadati</taxon>
        <taxon>Pseudomonadota</taxon>
        <taxon>Betaproteobacteria</taxon>
        <taxon>Neisseriales</taxon>
        <taxon>Neisseriaceae</taxon>
        <taxon>Conchiformibius</taxon>
    </lineage>
</organism>
<feature type="compositionally biased region" description="Low complexity" evidence="1">
    <location>
        <begin position="103"/>
        <end position="113"/>
    </location>
</feature>
<dbReference type="PRINTS" id="PR00313">
    <property type="entry name" value="CABNDNGRPT"/>
</dbReference>
<dbReference type="InterPro" id="IPR029058">
    <property type="entry name" value="AB_hydrolase_fold"/>
</dbReference>
<dbReference type="Gene3D" id="2.150.10.10">
    <property type="entry name" value="Serralysin-like metalloprotease, C-terminal"/>
    <property type="match status" value="1"/>
</dbReference>
<dbReference type="GO" id="GO:0005615">
    <property type="term" value="C:extracellular space"/>
    <property type="evidence" value="ECO:0007669"/>
    <property type="project" value="InterPro"/>
</dbReference>
<dbReference type="SUPFAM" id="SSF51120">
    <property type="entry name" value="beta-Roll"/>
    <property type="match status" value="1"/>
</dbReference>
<proteinExistence type="predicted"/>
<dbReference type="RefSeq" id="WP_051531996.1">
    <property type="nucleotide sequence ID" value="NZ_CP097501.1"/>
</dbReference>
<protein>
    <recommendedName>
        <fullName evidence="4">DUF2974 domain-containing protein</fullName>
    </recommendedName>
</protein>
<dbReference type="SUPFAM" id="SSF53474">
    <property type="entry name" value="alpha/beta-Hydrolases"/>
    <property type="match status" value="1"/>
</dbReference>
<dbReference type="Proteomes" id="UP001056819">
    <property type="component" value="Chromosome"/>
</dbReference>
<dbReference type="EMBL" id="CP097501">
    <property type="protein sequence ID" value="URD67663.1"/>
    <property type="molecule type" value="Genomic_DNA"/>
</dbReference>
<dbReference type="InterPro" id="IPR001343">
    <property type="entry name" value="Hemolysn_Ca-bd"/>
</dbReference>
<name>A0AAE9HTT8_9NEIS</name>
<feature type="compositionally biased region" description="Polar residues" evidence="1">
    <location>
        <begin position="114"/>
        <end position="128"/>
    </location>
</feature>
<dbReference type="InterPro" id="IPR011049">
    <property type="entry name" value="Serralysin-like_metalloprot_C"/>
</dbReference>
<dbReference type="Gene3D" id="3.40.50.1820">
    <property type="entry name" value="alpha/beta hydrolase"/>
    <property type="match status" value="1"/>
</dbReference>
<gene>
    <name evidence="2" type="ORF">LNQ82_00425</name>
</gene>
<dbReference type="Pfam" id="PF00353">
    <property type="entry name" value="HemolysinCabind"/>
    <property type="match status" value="1"/>
</dbReference>
<sequence>MSTPKGKPQARLQTEIPEQGVELLPIEAENPTPAAENSAILTEEIPEAAAVSNTRTSYVSDALPSAAVPTAAPAAVKASSIPVMPFGVAGGLLALGGFALAAKGSGSDSGKSDQAPNNSANQGNDNGSNPPPAEPVANHIRLVYGNDSQQIKPLDKWQDNVLHAGKKLTVADVPENNILAQYTQKHGASKVQSNIRQAYLPDSDGDGIIDHHDSNPNVWNVSDRDLRMFATLAYEKPQALSNIFDEKDSYSIQSVGSDPKRFNGATDPRELVEHWQLLKAYNGHDLFGTGLDYAVFGNGKTANGYQNVVVAFRGTSNVADITADAKLAVGVRPSQVFELSEKVTADLARFNPEKVYSTGHSLGGYLAQYFAAHNMKNNEAFKHSALFNPAILKTGLQSSSDLKEARRLTDRWLTREADLDHTDKSDPKQITKTTSFVITGEWLSDVFGAYDRTTWVSAQAGNQESKHAMANFYAEDSEIRQHFSSGYRTDKYYENQDDDGDGLSYSQEKHLGLNVGKNDNQTDTDRDGFSDALEVKVGSDRFNAEIDIDLRDYYNIKPNEEVVLAIAGKETATGDLIEALGVELSAQVQDNQLVYTPSGAPPLTLGINNAEWAQWLAHNKIIINGTQGGDTLAGVQDKAAVLYGAAGDDVLAAGSGLDVMAGGAGNDTFRFSADKLNRDGSADVISDFSAGDRLDLSGMRSLFADHGGGFQFGDILFDNTKHLFEKKSALVWNQSEQTLSYKTADSDTLHAFVRFDDEQNLAAVHAALIG</sequence>
<accession>A0AAE9HTT8</accession>
<evidence type="ECO:0008006" key="4">
    <source>
        <dbReference type="Google" id="ProtNLM"/>
    </source>
</evidence>